<organism evidence="4 5">
    <name type="scientific">Blyttiomyces helicus</name>
    <dbReference type="NCBI Taxonomy" id="388810"/>
    <lineage>
        <taxon>Eukaryota</taxon>
        <taxon>Fungi</taxon>
        <taxon>Fungi incertae sedis</taxon>
        <taxon>Chytridiomycota</taxon>
        <taxon>Chytridiomycota incertae sedis</taxon>
        <taxon>Chytridiomycetes</taxon>
        <taxon>Chytridiomycetes incertae sedis</taxon>
        <taxon>Blyttiomyces</taxon>
    </lineage>
</organism>
<dbReference type="Pfam" id="PF00076">
    <property type="entry name" value="RRM_1"/>
    <property type="match status" value="1"/>
</dbReference>
<feature type="compositionally biased region" description="Basic and acidic residues" evidence="2">
    <location>
        <begin position="167"/>
        <end position="281"/>
    </location>
</feature>
<keyword evidence="1" id="KW-0694">RNA-binding</keyword>
<dbReference type="Proteomes" id="UP000269721">
    <property type="component" value="Unassembled WGS sequence"/>
</dbReference>
<dbReference type="SUPFAM" id="SSF54928">
    <property type="entry name" value="RNA-binding domain, RBD"/>
    <property type="match status" value="1"/>
</dbReference>
<dbReference type="AlphaFoldDB" id="A0A4P9W4K0"/>
<feature type="compositionally biased region" description="Basic and acidic residues" evidence="2">
    <location>
        <begin position="117"/>
        <end position="159"/>
    </location>
</feature>
<dbReference type="Gene3D" id="3.30.70.330">
    <property type="match status" value="1"/>
</dbReference>
<gene>
    <name evidence="4" type="ORF">BDK51DRAFT_53240</name>
</gene>
<dbReference type="GO" id="GO:0003723">
    <property type="term" value="F:RNA binding"/>
    <property type="evidence" value="ECO:0007669"/>
    <property type="project" value="UniProtKB-UniRule"/>
</dbReference>
<evidence type="ECO:0000256" key="1">
    <source>
        <dbReference type="PROSITE-ProRule" id="PRU00176"/>
    </source>
</evidence>
<feature type="region of interest" description="Disordered" evidence="2">
    <location>
        <begin position="113"/>
        <end position="281"/>
    </location>
</feature>
<dbReference type="PROSITE" id="PS50102">
    <property type="entry name" value="RRM"/>
    <property type="match status" value="1"/>
</dbReference>
<protein>
    <recommendedName>
        <fullName evidence="3">RRM domain-containing protein</fullName>
    </recommendedName>
</protein>
<evidence type="ECO:0000313" key="4">
    <source>
        <dbReference type="EMBL" id="RKO87281.1"/>
    </source>
</evidence>
<sequence>MPYNKVYIGKALNPRPQTLWAGQKPEHNLSHRSCSHANTFGKLARLSSYASEEDRFGPVRKVYKINHYAFVTFCDEQDAARCVRELDGEEFMNDTRLTLSLFGGSLYVEPAKAQSPLRDDLARDYDRGRGDRDGFQDRDRYRGRDIDRRGSDRDRHHQSDQSGSRHNGRDRESDRSRHRDRDDFRDRRDRDDDRDRIRDPVRHRESHRDHNDVRIHERDRHRESDRDHNDVRIHERDRHRESHRDHNDVRIHERDHQRDPERHQETHRDRDRRRSLSTADHHASLRARVSGLPDGMSRKELRDILSTAGRIRNMTEFNEEGEIIVEFETIEPYRRSHWPVPAPRPYDPNSPPSGAVLRAMGTADVMGAVSFKVRGSQA</sequence>
<dbReference type="InterPro" id="IPR035979">
    <property type="entry name" value="RBD_domain_sf"/>
</dbReference>
<dbReference type="CDD" id="cd00590">
    <property type="entry name" value="RRM_SF"/>
    <property type="match status" value="1"/>
</dbReference>
<feature type="domain" description="RRM" evidence="3">
    <location>
        <begin position="17"/>
        <end position="113"/>
    </location>
</feature>
<dbReference type="InterPro" id="IPR000504">
    <property type="entry name" value="RRM_dom"/>
</dbReference>
<keyword evidence="5" id="KW-1185">Reference proteome</keyword>
<evidence type="ECO:0000256" key="2">
    <source>
        <dbReference type="SAM" id="MobiDB-lite"/>
    </source>
</evidence>
<evidence type="ECO:0000313" key="5">
    <source>
        <dbReference type="Proteomes" id="UP000269721"/>
    </source>
</evidence>
<accession>A0A4P9W4K0</accession>
<dbReference type="EMBL" id="KZ997543">
    <property type="protein sequence ID" value="RKO87281.1"/>
    <property type="molecule type" value="Genomic_DNA"/>
</dbReference>
<proteinExistence type="predicted"/>
<name>A0A4P9W4K0_9FUNG</name>
<evidence type="ECO:0000259" key="3">
    <source>
        <dbReference type="PROSITE" id="PS50102"/>
    </source>
</evidence>
<dbReference type="InterPro" id="IPR012677">
    <property type="entry name" value="Nucleotide-bd_a/b_plait_sf"/>
</dbReference>
<reference evidence="5" key="1">
    <citation type="journal article" date="2018" name="Nat. Microbiol.">
        <title>Leveraging single-cell genomics to expand the fungal tree of life.</title>
        <authorList>
            <person name="Ahrendt S.R."/>
            <person name="Quandt C.A."/>
            <person name="Ciobanu D."/>
            <person name="Clum A."/>
            <person name="Salamov A."/>
            <person name="Andreopoulos B."/>
            <person name="Cheng J.F."/>
            <person name="Woyke T."/>
            <person name="Pelin A."/>
            <person name="Henrissat B."/>
            <person name="Reynolds N.K."/>
            <person name="Benny G.L."/>
            <person name="Smith M.E."/>
            <person name="James T.Y."/>
            <person name="Grigoriev I.V."/>
        </authorList>
    </citation>
    <scope>NUCLEOTIDE SEQUENCE [LARGE SCALE GENOMIC DNA]</scope>
</reference>